<dbReference type="GO" id="GO:0019343">
    <property type="term" value="P:cysteine biosynthetic process via cystathionine"/>
    <property type="evidence" value="ECO:0007669"/>
    <property type="project" value="TreeGrafter"/>
</dbReference>
<dbReference type="InterPro" id="IPR015422">
    <property type="entry name" value="PyrdxlP-dep_Trfase_small"/>
</dbReference>
<reference evidence="10" key="1">
    <citation type="submission" date="2022-12" db="EMBL/GenBank/DDBJ databases">
        <title>Genome assemblies of Blomia tropicalis.</title>
        <authorList>
            <person name="Cui Y."/>
        </authorList>
    </citation>
    <scope>NUCLEOTIDE SEQUENCE</scope>
    <source>
        <tissue evidence="10">Adult mites</tissue>
    </source>
</reference>
<dbReference type="GO" id="GO:0004123">
    <property type="term" value="F:cystathionine gamma-lyase activity"/>
    <property type="evidence" value="ECO:0007669"/>
    <property type="project" value="TreeGrafter"/>
</dbReference>
<comment type="caution">
    <text evidence="10">The sequence shown here is derived from an EMBL/GenBank/DDBJ whole genome shotgun (WGS) entry which is preliminary data.</text>
</comment>
<dbReference type="CDD" id="cd00614">
    <property type="entry name" value="CGS_like"/>
    <property type="match status" value="1"/>
</dbReference>
<comment type="similarity">
    <text evidence="3 9">Belongs to the trans-sulfuration enzymes family.</text>
</comment>
<dbReference type="InterPro" id="IPR015421">
    <property type="entry name" value="PyrdxlP-dep_Trfase_major"/>
</dbReference>
<evidence type="ECO:0000313" key="11">
    <source>
        <dbReference type="Proteomes" id="UP001142055"/>
    </source>
</evidence>
<comment type="cofactor">
    <cofactor evidence="1 9">
        <name>pyridoxal 5'-phosphate</name>
        <dbReference type="ChEBI" id="CHEBI:597326"/>
    </cofactor>
</comment>
<dbReference type="FunFam" id="3.90.1150.10:FF:000008">
    <property type="entry name" value="Cystathionine gamma-synthase"/>
    <property type="match status" value="1"/>
</dbReference>
<keyword evidence="11" id="KW-1185">Reference proteome</keyword>
<evidence type="ECO:0000256" key="9">
    <source>
        <dbReference type="RuleBase" id="RU362118"/>
    </source>
</evidence>
<dbReference type="PIRSF" id="PIRSF001434">
    <property type="entry name" value="CGS"/>
    <property type="match status" value="1"/>
</dbReference>
<evidence type="ECO:0000256" key="2">
    <source>
        <dbReference type="ARBA" id="ARBA00005038"/>
    </source>
</evidence>
<dbReference type="Gene3D" id="3.40.640.10">
    <property type="entry name" value="Type I PLP-dependent aspartate aminotransferase-like (Major domain)"/>
    <property type="match status" value="1"/>
</dbReference>
<evidence type="ECO:0000256" key="6">
    <source>
        <dbReference type="ARBA" id="ARBA00023192"/>
    </source>
</evidence>
<dbReference type="PANTHER" id="PTHR11808:SF15">
    <property type="entry name" value="CYSTATHIONINE GAMMA-LYASE"/>
    <property type="match status" value="1"/>
</dbReference>
<evidence type="ECO:0000256" key="4">
    <source>
        <dbReference type="ARBA" id="ARBA00012085"/>
    </source>
</evidence>
<protein>
    <recommendedName>
        <fullName evidence="4">cystathionine gamma-lyase</fullName>
        <ecNumber evidence="4">4.4.1.1</ecNumber>
    </recommendedName>
    <alternativeName>
        <fullName evidence="7">Gamma-cystathionase</fullName>
    </alternativeName>
</protein>
<evidence type="ECO:0000256" key="3">
    <source>
        <dbReference type="ARBA" id="ARBA00009077"/>
    </source>
</evidence>
<dbReference type="InterPro" id="IPR000277">
    <property type="entry name" value="Cys/Met-Metab_PyrdxlP-dep_enz"/>
</dbReference>
<dbReference type="GO" id="GO:0005737">
    <property type="term" value="C:cytoplasm"/>
    <property type="evidence" value="ECO:0007669"/>
    <property type="project" value="TreeGrafter"/>
</dbReference>
<evidence type="ECO:0000256" key="7">
    <source>
        <dbReference type="ARBA" id="ARBA00029853"/>
    </source>
</evidence>
<dbReference type="AlphaFoldDB" id="A0A9Q0MDW4"/>
<dbReference type="Gene3D" id="3.90.1150.10">
    <property type="entry name" value="Aspartate Aminotransferase, domain 1"/>
    <property type="match status" value="1"/>
</dbReference>
<dbReference type="GO" id="GO:0019346">
    <property type="term" value="P:transsulfuration"/>
    <property type="evidence" value="ECO:0007669"/>
    <property type="project" value="InterPro"/>
</dbReference>
<evidence type="ECO:0000256" key="1">
    <source>
        <dbReference type="ARBA" id="ARBA00001933"/>
    </source>
</evidence>
<keyword evidence="5 8" id="KW-0663">Pyridoxal phosphate</keyword>
<keyword evidence="6" id="KW-0198">Cysteine biosynthesis</keyword>
<evidence type="ECO:0000256" key="8">
    <source>
        <dbReference type="PIRSR" id="PIRSR001434-2"/>
    </source>
</evidence>
<dbReference type="GO" id="GO:0030170">
    <property type="term" value="F:pyridoxal phosphate binding"/>
    <property type="evidence" value="ECO:0007669"/>
    <property type="project" value="InterPro"/>
</dbReference>
<gene>
    <name evidence="10" type="ORF">RDWZM_002630</name>
</gene>
<dbReference type="SUPFAM" id="SSF53383">
    <property type="entry name" value="PLP-dependent transferases"/>
    <property type="match status" value="1"/>
</dbReference>
<dbReference type="OrthoDB" id="3512640at2759"/>
<dbReference type="EMBL" id="JAPWDV010000001">
    <property type="protein sequence ID" value="KAJ6224085.1"/>
    <property type="molecule type" value="Genomic_DNA"/>
</dbReference>
<sequence length="402" mass="44474">MSKNQVNGDVDHDLYKLGFGTRALHAGQEPDQWNSRAVVPPIVMSTTFAQFAPAVHAGYEYGRSGNPTRNSLQKCLASLDKAKFALVYASGLATQANITQLLKEGDNIVAGDELYGGTNRYFRTCAAKFGISIDYVNFSKPENVERALKSNTKLVWFETPTNPLLKVTDIEAICKIVKKFNSDIIIVVDNTFLSPYFQSPLNFGVDIVMNSITKYINGHSDVIMGSISTNRSDLHQQLKYVQNAVGAVPSPFDCFLVNRGMKTLALRMEQHQKNALAVAKFLEEHPLVRKVIYLGLKSHPQYDVIKKQCSGFGGMVCMYINGNLETVKAFLEKLKLFTLAESLGAVESLVEVPSIMTHASLPPELRKELGIDDTLVRLSVGIENTDDLIQDLDQALKYANSL</sequence>
<accession>A0A9Q0MDW4</accession>
<proteinExistence type="inferred from homology"/>
<dbReference type="InterPro" id="IPR054542">
    <property type="entry name" value="Cys_met_metab_PP"/>
</dbReference>
<comment type="pathway">
    <text evidence="2">Amino-acid biosynthesis; L-cysteine biosynthesis; L-cysteine from L-homocysteine and L-serine: step 2/2.</text>
</comment>
<evidence type="ECO:0000313" key="10">
    <source>
        <dbReference type="EMBL" id="KAJ6224085.1"/>
    </source>
</evidence>
<dbReference type="Pfam" id="PF01053">
    <property type="entry name" value="Cys_Met_Meta_PP"/>
    <property type="match status" value="1"/>
</dbReference>
<dbReference type="FunFam" id="3.40.640.10:FF:000009">
    <property type="entry name" value="Cystathionine gamma-synthase homolog"/>
    <property type="match status" value="1"/>
</dbReference>
<dbReference type="Proteomes" id="UP001142055">
    <property type="component" value="Chromosome 1"/>
</dbReference>
<organism evidence="10 11">
    <name type="scientific">Blomia tropicalis</name>
    <name type="common">Mite</name>
    <dbReference type="NCBI Taxonomy" id="40697"/>
    <lineage>
        <taxon>Eukaryota</taxon>
        <taxon>Metazoa</taxon>
        <taxon>Ecdysozoa</taxon>
        <taxon>Arthropoda</taxon>
        <taxon>Chelicerata</taxon>
        <taxon>Arachnida</taxon>
        <taxon>Acari</taxon>
        <taxon>Acariformes</taxon>
        <taxon>Sarcoptiformes</taxon>
        <taxon>Astigmata</taxon>
        <taxon>Glycyphagoidea</taxon>
        <taxon>Echimyopodidae</taxon>
        <taxon>Blomia</taxon>
    </lineage>
</organism>
<dbReference type="PANTHER" id="PTHR11808">
    <property type="entry name" value="TRANS-SULFURATION ENZYME FAMILY MEMBER"/>
    <property type="match status" value="1"/>
</dbReference>
<dbReference type="OMA" id="YKQDGVG"/>
<keyword evidence="6" id="KW-0028">Amino-acid biosynthesis</keyword>
<dbReference type="EC" id="4.4.1.1" evidence="4"/>
<feature type="modified residue" description="N6-(pyridoxal phosphate)lysine" evidence="8">
    <location>
        <position position="214"/>
    </location>
</feature>
<dbReference type="PROSITE" id="PS00868">
    <property type="entry name" value="CYS_MET_METAB_PP"/>
    <property type="match status" value="1"/>
</dbReference>
<evidence type="ECO:0000256" key="5">
    <source>
        <dbReference type="ARBA" id="ARBA00022898"/>
    </source>
</evidence>
<name>A0A9Q0MDW4_BLOTA</name>
<dbReference type="InterPro" id="IPR015424">
    <property type="entry name" value="PyrdxlP-dep_Trfase"/>
</dbReference>